<evidence type="ECO:0000313" key="4">
    <source>
        <dbReference type="Proteomes" id="UP000346198"/>
    </source>
</evidence>
<dbReference type="RefSeq" id="WP_136063280.1">
    <property type="nucleotide sequence ID" value="NZ_CAAHFH010000002.1"/>
</dbReference>
<proteinExistence type="predicted"/>
<name>A0A6C2UNK4_9BACT</name>
<evidence type="ECO:0000256" key="1">
    <source>
        <dbReference type="SAM" id="MobiDB-lite"/>
    </source>
</evidence>
<dbReference type="AlphaFoldDB" id="A0A6C2UNK4"/>
<dbReference type="InterPro" id="IPR024534">
    <property type="entry name" value="JetD_C"/>
</dbReference>
<feature type="domain" description="Wadjet protein JetD C-terminal" evidence="2">
    <location>
        <begin position="264"/>
        <end position="392"/>
    </location>
</feature>
<evidence type="ECO:0000313" key="3">
    <source>
        <dbReference type="EMBL" id="VGO21845.1"/>
    </source>
</evidence>
<protein>
    <recommendedName>
        <fullName evidence="2">Wadjet protein JetD C-terminal domain-containing protein</fullName>
    </recommendedName>
</protein>
<feature type="region of interest" description="Disordered" evidence="1">
    <location>
        <begin position="388"/>
        <end position="410"/>
    </location>
</feature>
<accession>A0A6C2UNK4</accession>
<dbReference type="SUPFAM" id="SSF56726">
    <property type="entry name" value="DNA topoisomerase IV, alpha subunit"/>
    <property type="match status" value="1"/>
</dbReference>
<dbReference type="Gene3D" id="3.40.1360.10">
    <property type="match status" value="1"/>
</dbReference>
<evidence type="ECO:0000259" key="2">
    <source>
        <dbReference type="Pfam" id="PF09983"/>
    </source>
</evidence>
<dbReference type="Pfam" id="PF09983">
    <property type="entry name" value="JetD_C"/>
    <property type="match status" value="1"/>
</dbReference>
<keyword evidence="4" id="KW-1185">Reference proteome</keyword>
<dbReference type="GO" id="GO:0005694">
    <property type="term" value="C:chromosome"/>
    <property type="evidence" value="ECO:0007669"/>
    <property type="project" value="InterPro"/>
</dbReference>
<dbReference type="GO" id="GO:0003677">
    <property type="term" value="F:DNA binding"/>
    <property type="evidence" value="ECO:0007669"/>
    <property type="project" value="InterPro"/>
</dbReference>
<sequence>MEPSNLWKKRLDEVPELAPYLRKVALKWAKGNPLPKRMTLGSEPKEPSVRSTLDRIFGGRVFYRNGKVSVEIPDALRDDAVLAPLAALLDIQPLEIEPANDPSEIFQRLRLAHPEIDTEWLRSASEVERLLKNQPEQEQLLHQLLKTAAFLQTLETPTTLSKLGSMFFNDSKILRNGTFRKLLGGLMNAWLGADDTPENREIALQQFGVIDNPATTLVTLFGPIELIRKGKTECWLVDRFNANEPVTLNSYNLQDIDTVHLCSGFDTVITSENAAPFHELVHEQPQAIVVYTGGYPNSAVCRLLHLLALAGATCKHWGDTDPDGFMIAALIDRQIPTTLFRSERATAQSHGKPLSPNQLERGRRLLEAHPDFIFRKELERTLKEELWVEQEQDGNPQPSSRKSARSCRLP</sequence>
<organism evidence="3 4">
    <name type="scientific">Pontiella sulfatireligans</name>
    <dbReference type="NCBI Taxonomy" id="2750658"/>
    <lineage>
        <taxon>Bacteria</taxon>
        <taxon>Pseudomonadati</taxon>
        <taxon>Kiritimatiellota</taxon>
        <taxon>Kiritimatiellia</taxon>
        <taxon>Kiritimatiellales</taxon>
        <taxon>Pontiellaceae</taxon>
        <taxon>Pontiella</taxon>
    </lineage>
</organism>
<gene>
    <name evidence="3" type="ORF">SCARR_03924</name>
</gene>
<reference evidence="3 4" key="1">
    <citation type="submission" date="2019-04" db="EMBL/GenBank/DDBJ databases">
        <authorList>
            <person name="Van Vliet M D."/>
        </authorList>
    </citation>
    <scope>NUCLEOTIDE SEQUENCE [LARGE SCALE GENOMIC DNA]</scope>
    <source>
        <strain evidence="3 4">F21</strain>
    </source>
</reference>
<dbReference type="InterPro" id="IPR036078">
    <property type="entry name" value="Spo11/TopoVI_A_sf"/>
</dbReference>
<dbReference type="Proteomes" id="UP000346198">
    <property type="component" value="Unassembled WGS sequence"/>
</dbReference>
<dbReference type="EMBL" id="CAAHFH010000002">
    <property type="protein sequence ID" value="VGO21845.1"/>
    <property type="molecule type" value="Genomic_DNA"/>
</dbReference>